<organism evidence="2">
    <name type="scientific">hydrothermal vent metagenome</name>
    <dbReference type="NCBI Taxonomy" id="652676"/>
    <lineage>
        <taxon>unclassified sequences</taxon>
        <taxon>metagenomes</taxon>
        <taxon>ecological metagenomes</taxon>
    </lineage>
</organism>
<dbReference type="InterPro" id="IPR006121">
    <property type="entry name" value="HMA_dom"/>
</dbReference>
<dbReference type="SUPFAM" id="SSF55008">
    <property type="entry name" value="HMA, heavy metal-associated domain"/>
    <property type="match status" value="1"/>
</dbReference>
<accession>A0A1W1CM69</accession>
<evidence type="ECO:0000259" key="1">
    <source>
        <dbReference type="Pfam" id="PF00403"/>
    </source>
</evidence>
<reference evidence="2" key="1">
    <citation type="submission" date="2016-10" db="EMBL/GenBank/DDBJ databases">
        <authorList>
            <person name="de Groot N.N."/>
        </authorList>
    </citation>
    <scope>NUCLEOTIDE SEQUENCE</scope>
</reference>
<gene>
    <name evidence="2" type="ORF">MNB_SM-4-1258</name>
</gene>
<dbReference type="AlphaFoldDB" id="A0A1W1CM69"/>
<protein>
    <recommendedName>
        <fullName evidence="1">HMA domain-containing protein</fullName>
    </recommendedName>
</protein>
<dbReference type="EMBL" id="FPHF01000092">
    <property type="protein sequence ID" value="SFV66864.1"/>
    <property type="molecule type" value="Genomic_DNA"/>
</dbReference>
<dbReference type="InterPro" id="IPR036163">
    <property type="entry name" value="HMA_dom_sf"/>
</dbReference>
<dbReference type="GO" id="GO:0046872">
    <property type="term" value="F:metal ion binding"/>
    <property type="evidence" value="ECO:0007669"/>
    <property type="project" value="InterPro"/>
</dbReference>
<name>A0A1W1CM69_9ZZZZ</name>
<proteinExistence type="predicted"/>
<dbReference type="Pfam" id="PF00403">
    <property type="entry name" value="HMA"/>
    <property type="match status" value="1"/>
</dbReference>
<sequence length="97" mass="10519">MKTTIKVQNVKCSGCASTLTNKLQDEFGEIEVNLDVMPREITLDVTDDTIDALHDALKGLGYPVAGESFGFIQDTSMKAKSFVSCAIGKVDNFKEGK</sequence>
<dbReference type="Gene3D" id="3.30.70.100">
    <property type="match status" value="1"/>
</dbReference>
<evidence type="ECO:0000313" key="2">
    <source>
        <dbReference type="EMBL" id="SFV66864.1"/>
    </source>
</evidence>
<feature type="domain" description="HMA" evidence="1">
    <location>
        <begin position="4"/>
        <end position="62"/>
    </location>
</feature>